<dbReference type="AlphaFoldDB" id="L0KQK2"/>
<dbReference type="GO" id="GO:0016020">
    <property type="term" value="C:membrane"/>
    <property type="evidence" value="ECO:0007669"/>
    <property type="project" value="UniProtKB-SubCell"/>
</dbReference>
<feature type="transmembrane region" description="Helical" evidence="1">
    <location>
        <begin position="154"/>
        <end position="175"/>
    </location>
</feature>
<gene>
    <name evidence="3" type="ordered locus">Mesau_04009</name>
</gene>
<dbReference type="eggNOG" id="COG0671">
    <property type="taxonomic scope" value="Bacteria"/>
</dbReference>
<dbReference type="KEGG" id="mam:Mesau_04009"/>
<keyword evidence="1" id="KW-1133">Transmembrane helix</keyword>
<name>L0KQK2_MESAW</name>
<protein>
    <recommendedName>
        <fullName evidence="2">Inositolphosphotransferase Aur1/Ipt1 domain-containing protein</fullName>
    </recommendedName>
</protein>
<feature type="transmembrane region" description="Helical" evidence="1">
    <location>
        <begin position="251"/>
        <end position="269"/>
    </location>
</feature>
<feature type="transmembrane region" description="Helical" evidence="1">
    <location>
        <begin position="130"/>
        <end position="147"/>
    </location>
</feature>
<keyword evidence="1" id="KW-0812">Transmembrane</keyword>
<dbReference type="GeneID" id="90991351"/>
<dbReference type="Pfam" id="PF14378">
    <property type="entry name" value="PAP2_3"/>
    <property type="match status" value="1"/>
</dbReference>
<dbReference type="OrthoDB" id="7584858at2"/>
<dbReference type="STRING" id="754035.Mesau_04009"/>
<reference evidence="4" key="1">
    <citation type="submission" date="2012-02" db="EMBL/GenBank/DDBJ databases">
        <title>Complete sequence of Mesorhizobium australicum WSM2073.</title>
        <authorList>
            <person name="Lucas S."/>
            <person name="Han J."/>
            <person name="Lapidus A."/>
            <person name="Cheng J.-F."/>
            <person name="Goodwin L."/>
            <person name="Pitluck S."/>
            <person name="Peters L."/>
            <person name="Gu W."/>
            <person name="Detter J.C."/>
            <person name="Han C."/>
            <person name="Tapia R."/>
            <person name="Land M."/>
            <person name="Hauser L."/>
            <person name="Kyrpides N."/>
            <person name="Ivanova N."/>
            <person name="Pagani I."/>
            <person name="Reeve W.G."/>
            <person name="Howieson J.G."/>
            <person name="Tiwari R.P."/>
            <person name="O'Hara G.W."/>
            <person name="Atkins C.A."/>
            <person name="Ronson C.W."/>
            <person name="Nandasena K.G."/>
            <person name="Woyke T."/>
        </authorList>
    </citation>
    <scope>NUCLEOTIDE SEQUENCE [LARGE SCALE GENOMIC DNA]</scope>
    <source>
        <strain evidence="4">LMG 24608 / HAMBI 3006 / WSM2073</strain>
    </source>
</reference>
<dbReference type="HOGENOM" id="CLU_052944_0_0_5"/>
<feature type="transmembrane region" description="Helical" evidence="1">
    <location>
        <begin position="225"/>
        <end position="244"/>
    </location>
</feature>
<evidence type="ECO:0000313" key="3">
    <source>
        <dbReference type="EMBL" id="AGB46358.1"/>
    </source>
</evidence>
<keyword evidence="4" id="KW-1185">Reference proteome</keyword>
<organism evidence="3 4">
    <name type="scientific">Mesorhizobium australicum (strain HAMBI 3006 / LMG 24608 / WSM2073)</name>
    <dbReference type="NCBI Taxonomy" id="754035"/>
    <lineage>
        <taxon>Bacteria</taxon>
        <taxon>Pseudomonadati</taxon>
        <taxon>Pseudomonadota</taxon>
        <taxon>Alphaproteobacteria</taxon>
        <taxon>Hyphomicrobiales</taxon>
        <taxon>Phyllobacteriaceae</taxon>
        <taxon>Mesorhizobium</taxon>
    </lineage>
</organism>
<feature type="transmembrane region" description="Helical" evidence="1">
    <location>
        <begin position="9"/>
        <end position="26"/>
    </location>
</feature>
<evidence type="ECO:0000313" key="4">
    <source>
        <dbReference type="Proteomes" id="UP000010998"/>
    </source>
</evidence>
<dbReference type="Proteomes" id="UP000010998">
    <property type="component" value="Chromosome"/>
</dbReference>
<proteinExistence type="predicted"/>
<keyword evidence="1" id="KW-0472">Membrane</keyword>
<feature type="transmembrane region" description="Helical" evidence="1">
    <location>
        <begin position="38"/>
        <end position="57"/>
    </location>
</feature>
<dbReference type="RefSeq" id="WP_015317770.1">
    <property type="nucleotide sequence ID" value="NC_019973.1"/>
</dbReference>
<dbReference type="EMBL" id="CP003358">
    <property type="protein sequence ID" value="AGB46358.1"/>
    <property type="molecule type" value="Genomic_DNA"/>
</dbReference>
<evidence type="ECO:0000259" key="2">
    <source>
        <dbReference type="Pfam" id="PF14378"/>
    </source>
</evidence>
<sequence length="316" mass="34722">MVLLPAERTILAATLALVAVCLFLVWEKGTVVSLDGYIPSVYFAVLLIIIGQVYRRVRKAERIALTTHILALFIAYSVPAALFNILLLPRPSEPIDAMLVRMDSWLGYSWPGFCAWIAQYPRLSDLLRQIYNLTLAQLLFTFLFLGMANDRRRLHAAALGTVIASLATIFCWALFPSAGAAGYWTLAPEVDRIVRPVVSSAYGTELNRLFAEGVPDVSSLKVTGLIGFPSFHTVMALISLIAIWPYRPMRFALILISAALLPAILIQGGHNLMDVFGGTTITLISWRLGLMVFDTQLRNLRGSPQVLATAESQASG</sequence>
<dbReference type="InterPro" id="IPR026841">
    <property type="entry name" value="Aur1/Ipt1"/>
</dbReference>
<feature type="transmembrane region" description="Helical" evidence="1">
    <location>
        <begin position="69"/>
        <end position="88"/>
    </location>
</feature>
<evidence type="ECO:0000256" key="1">
    <source>
        <dbReference type="SAM" id="Phobius"/>
    </source>
</evidence>
<accession>L0KQK2</accession>
<feature type="domain" description="Inositolphosphotransferase Aur1/Ipt1" evidence="2">
    <location>
        <begin position="99"/>
        <end position="287"/>
    </location>
</feature>